<dbReference type="PANTHER" id="PTHR46749">
    <property type="entry name" value="COMPLEX III ASSEMBLY FACTOR LYRM7"/>
    <property type="match status" value="1"/>
</dbReference>
<dbReference type="PANTHER" id="PTHR46749:SF1">
    <property type="entry name" value="COMPLEX III ASSEMBLY FACTOR LYRM7"/>
    <property type="match status" value="1"/>
</dbReference>
<keyword evidence="4" id="KW-0143">Chaperone</keyword>
<keyword evidence="11" id="KW-1185">Reference proteome</keyword>
<evidence type="ECO:0000256" key="1">
    <source>
        <dbReference type="ARBA" id="ARBA00004305"/>
    </source>
</evidence>
<sequence>MLRRYVLQSFKTLHKTRKRIFSGDIGALENLRNKINQEYKQNKNINDADKIKEMIKFANEVEFELRTSVIQAVEVEPGKYEAKITADTLKLDNVPFKEICDVKVKKRRS</sequence>
<comment type="subcellular location">
    <subcellularLocation>
        <location evidence="1">Mitochondrion matrix</location>
    </subcellularLocation>
</comment>
<evidence type="ECO:0000313" key="10">
    <source>
        <dbReference type="EMBL" id="KAL3271955.1"/>
    </source>
</evidence>
<dbReference type="InterPro" id="IPR050435">
    <property type="entry name" value="MZM1/LYRM7"/>
</dbReference>
<gene>
    <name evidence="10" type="ORF">HHI36_022425</name>
</gene>
<evidence type="ECO:0000256" key="5">
    <source>
        <dbReference type="ARBA" id="ARBA00025430"/>
    </source>
</evidence>
<evidence type="ECO:0000259" key="9">
    <source>
        <dbReference type="Pfam" id="PF05347"/>
    </source>
</evidence>
<dbReference type="InterPro" id="IPR045298">
    <property type="entry name" value="Complex1_LYR_LYRM7"/>
</dbReference>
<dbReference type="CDD" id="cd20267">
    <property type="entry name" value="Complex1_LYR_LYRM7"/>
    <property type="match status" value="1"/>
</dbReference>
<comment type="subunit">
    <text evidence="6">Interacts with UQCRFS1.</text>
</comment>
<evidence type="ECO:0000256" key="6">
    <source>
        <dbReference type="ARBA" id="ARBA00025809"/>
    </source>
</evidence>
<evidence type="ECO:0000256" key="7">
    <source>
        <dbReference type="ARBA" id="ARBA00026165"/>
    </source>
</evidence>
<dbReference type="Proteomes" id="UP001516400">
    <property type="component" value="Unassembled WGS sequence"/>
</dbReference>
<dbReference type="AlphaFoldDB" id="A0ABD2N0I8"/>
<evidence type="ECO:0000256" key="3">
    <source>
        <dbReference type="ARBA" id="ARBA00023128"/>
    </source>
</evidence>
<comment type="function">
    <text evidence="5">Assembly factor required for Rieske Fe-S protein UQCRFS1 incorporation into the cytochrome b-c1 (CIII) complex. Functions as a chaperone, binding to this subunit within the mitochondrial matrix and stabilizing it prior to its translocation and insertion into the late CIII dimeric intermediate within the mitochondrial inner membrane.</text>
</comment>
<dbReference type="GO" id="GO:0005759">
    <property type="term" value="C:mitochondrial matrix"/>
    <property type="evidence" value="ECO:0007669"/>
    <property type="project" value="UniProtKB-SubCell"/>
</dbReference>
<comment type="similarity">
    <text evidence="2">Belongs to the complex I LYR family.</text>
</comment>
<evidence type="ECO:0000313" key="11">
    <source>
        <dbReference type="Proteomes" id="UP001516400"/>
    </source>
</evidence>
<accession>A0ABD2N0I8</accession>
<dbReference type="InterPro" id="IPR008011">
    <property type="entry name" value="Complex1_LYR_dom"/>
</dbReference>
<organism evidence="10 11">
    <name type="scientific">Cryptolaemus montrouzieri</name>
    <dbReference type="NCBI Taxonomy" id="559131"/>
    <lineage>
        <taxon>Eukaryota</taxon>
        <taxon>Metazoa</taxon>
        <taxon>Ecdysozoa</taxon>
        <taxon>Arthropoda</taxon>
        <taxon>Hexapoda</taxon>
        <taxon>Insecta</taxon>
        <taxon>Pterygota</taxon>
        <taxon>Neoptera</taxon>
        <taxon>Endopterygota</taxon>
        <taxon>Coleoptera</taxon>
        <taxon>Polyphaga</taxon>
        <taxon>Cucujiformia</taxon>
        <taxon>Coccinelloidea</taxon>
        <taxon>Coccinellidae</taxon>
        <taxon>Scymninae</taxon>
        <taxon>Scymnini</taxon>
        <taxon>Cryptolaemus</taxon>
    </lineage>
</organism>
<reference evidence="10 11" key="1">
    <citation type="journal article" date="2021" name="BMC Biol.">
        <title>Horizontally acquired antibacterial genes associated with adaptive radiation of ladybird beetles.</title>
        <authorList>
            <person name="Li H.S."/>
            <person name="Tang X.F."/>
            <person name="Huang Y.H."/>
            <person name="Xu Z.Y."/>
            <person name="Chen M.L."/>
            <person name="Du X.Y."/>
            <person name="Qiu B.Y."/>
            <person name="Chen P.T."/>
            <person name="Zhang W."/>
            <person name="Slipinski A."/>
            <person name="Escalona H.E."/>
            <person name="Waterhouse R.M."/>
            <person name="Zwick A."/>
            <person name="Pang H."/>
        </authorList>
    </citation>
    <scope>NUCLEOTIDE SEQUENCE [LARGE SCALE GENOMIC DNA]</scope>
    <source>
        <strain evidence="10">SYSU2018</strain>
    </source>
</reference>
<evidence type="ECO:0000256" key="2">
    <source>
        <dbReference type="ARBA" id="ARBA00009508"/>
    </source>
</evidence>
<evidence type="ECO:0000256" key="8">
    <source>
        <dbReference type="ARBA" id="ARBA00031830"/>
    </source>
</evidence>
<evidence type="ECO:0000256" key="4">
    <source>
        <dbReference type="ARBA" id="ARBA00023186"/>
    </source>
</evidence>
<protein>
    <recommendedName>
        <fullName evidence="7">Complex III assembly factor LYRM7</fullName>
    </recommendedName>
    <alternativeName>
        <fullName evidence="8">LYR motif-containing protein 7</fullName>
    </alternativeName>
</protein>
<dbReference type="Pfam" id="PF05347">
    <property type="entry name" value="Complex1_LYR"/>
    <property type="match status" value="1"/>
</dbReference>
<feature type="domain" description="Complex 1 LYR protein" evidence="9">
    <location>
        <begin position="6"/>
        <end position="60"/>
    </location>
</feature>
<comment type="caution">
    <text evidence="10">The sequence shown here is derived from an EMBL/GenBank/DDBJ whole genome shotgun (WGS) entry which is preliminary data.</text>
</comment>
<keyword evidence="3" id="KW-0496">Mitochondrion</keyword>
<dbReference type="EMBL" id="JABFTP020000042">
    <property type="protein sequence ID" value="KAL3271955.1"/>
    <property type="molecule type" value="Genomic_DNA"/>
</dbReference>
<name>A0ABD2N0I8_9CUCU</name>
<proteinExistence type="inferred from homology"/>